<name>A0A2V2NAE6_9EURY</name>
<proteinExistence type="predicted"/>
<feature type="domain" description="DUF2341" evidence="1">
    <location>
        <begin position="135"/>
        <end position="214"/>
    </location>
</feature>
<comment type="caution">
    <text evidence="2">The sequence shown here is derived from an EMBL/GenBank/DDBJ whole genome shotgun (WGS) entry which is preliminary data.</text>
</comment>
<dbReference type="Pfam" id="PF10102">
    <property type="entry name" value="DUF2341"/>
    <property type="match status" value="1"/>
</dbReference>
<keyword evidence="3" id="KW-1185">Reference proteome</keyword>
<evidence type="ECO:0000313" key="2">
    <source>
        <dbReference type="EMBL" id="PWR75575.1"/>
    </source>
</evidence>
<accession>A0A2V2NAE6</accession>
<reference evidence="2 3" key="1">
    <citation type="submission" date="2018-05" db="EMBL/GenBank/DDBJ databases">
        <title>Draft genome of Methanospirillum stamsii Pt1.</title>
        <authorList>
            <person name="Dueholm M.S."/>
            <person name="Nielsen P.H."/>
            <person name="Bakmann L.F."/>
            <person name="Otzen D.E."/>
        </authorList>
    </citation>
    <scope>NUCLEOTIDE SEQUENCE [LARGE SCALE GENOMIC DNA]</scope>
    <source>
        <strain evidence="2 3">Pt1</strain>
    </source>
</reference>
<protein>
    <recommendedName>
        <fullName evidence="1">DUF2341 domain-containing protein</fullName>
    </recommendedName>
</protein>
<evidence type="ECO:0000259" key="1">
    <source>
        <dbReference type="Pfam" id="PF10102"/>
    </source>
</evidence>
<dbReference type="InterPro" id="IPR018765">
    <property type="entry name" value="DUF2341"/>
</dbReference>
<gene>
    <name evidence="2" type="ORF">DLD82_03030</name>
</gene>
<organism evidence="2 3">
    <name type="scientific">Methanospirillum stamsii</name>
    <dbReference type="NCBI Taxonomy" id="1277351"/>
    <lineage>
        <taxon>Archaea</taxon>
        <taxon>Methanobacteriati</taxon>
        <taxon>Methanobacteriota</taxon>
        <taxon>Stenosarchaea group</taxon>
        <taxon>Methanomicrobia</taxon>
        <taxon>Methanomicrobiales</taxon>
        <taxon>Methanospirillaceae</taxon>
        <taxon>Methanospirillum</taxon>
    </lineage>
</organism>
<dbReference type="AlphaFoldDB" id="A0A2V2NAE6"/>
<feature type="non-terminal residue" evidence="2">
    <location>
        <position position="255"/>
    </location>
</feature>
<dbReference type="Proteomes" id="UP000245934">
    <property type="component" value="Unassembled WGS sequence"/>
</dbReference>
<dbReference type="EMBL" id="QGMZ01000008">
    <property type="protein sequence ID" value="PWR75575.1"/>
    <property type="molecule type" value="Genomic_DNA"/>
</dbReference>
<evidence type="ECO:0000313" key="3">
    <source>
        <dbReference type="Proteomes" id="UP000245934"/>
    </source>
</evidence>
<sequence>MRIKVLVILIVTLLCIGSMNVSGADASTAVSPVNVPVVSSPVQTSVVSSDLTLASSGDVSTSEVQAQATNSASSTVTVVSGGPAFMSGWSYRKIHAIGGSPDGDLTDYQMRFVVWRTDGTDSGENVYVGSNVREDYGDLRFTTIVGAQMPYWIESVGANSAVVWVKVPAIPRAGTQVVMYYGNPSASSASNGKSTFEVFDDFESGSLDTSLWSNTAGYTVTTVNGKGVLQKITSTGHGSTAYLYTPYSGSDGSVV</sequence>